<sequence length="790" mass="89544">MAERASPSPRNLSYDGAKMEFKFPQMNIPSPERQTSLGGVSRETETETETELQNYIKRDPVFRENPVGFQHLSAVRVESRCGSTDTTLGSAKKNENGNTDIEEDVAEDDNLSIISSAYQVPLGSQEDSAPPSRIQSFNNNGVSIFKETQLRLARESLAEEAQTEIMSSSQALESEVSSISKHILDTVVQNVVLPEANLDKPLPVVKQTVPNLAQAPVYQRLTSSSSFNSTPTLRRSRTILKTNPELASLIQQSVSRDPSSRQSYRNSSSSLQRSKAMKKKAGWISAFLLSGVKLRKKLRRWRIIVTRKAFGRFTRKHKRSSNVTIINASCDSLRRNRSIRSNKGRKNKFNMEALMKLQNPVNLSRLKTVSRSLNNVPSHGGVLVRKQRETSYNRDVIKQKELTNLKFEEILGNNANGTSTEKLQKLNLYLEEQQEKYKMSLEEEDKFDRGERCFSASLGLYRSNFKLETCDSADYDQSSQSEFEEMVLPFNGAPTSPRQEFRVSSPVRKGTQRRSPLSHDVEQEETDDEVIQLYKLWRNYLGTVVKRRIEMKLEIEEVTKTEVKSVTNSINSQTQSQHIQTTSLASHKETQQQDPTIKHKPRNSVLSAIIQEFEKRDYVLSDSDSRSINTDVTSINSAKTFQVSHMDAIQVPDIEVLSTNEQSSEDEFVEEVASLRIKDVSEDQLWLDRMGSISRQSSLCRLPSSVRRKKETEKTETDPHKQVAADENKNYKSYALINSGLGRSFSFNSEASNDRAIPTGTSSNDRQRLNKQLKRYKESRMAVMNEGVAN</sequence>
<feature type="compositionally biased region" description="Low complexity" evidence="1">
    <location>
        <begin position="567"/>
        <end position="583"/>
    </location>
</feature>
<evidence type="ECO:0000313" key="3">
    <source>
        <dbReference type="Proteomes" id="UP000000314"/>
    </source>
</evidence>
<dbReference type="InParanoid" id="C4R6U1"/>
<dbReference type="HOGENOM" id="CLU_355299_0_0_1"/>
<keyword evidence="3" id="KW-1185">Reference proteome</keyword>
<feature type="region of interest" description="Disordered" evidence="1">
    <location>
        <begin position="25"/>
        <end position="51"/>
    </location>
</feature>
<proteinExistence type="predicted"/>
<name>C4R6U1_KOMPG</name>
<evidence type="ECO:0000256" key="1">
    <source>
        <dbReference type="SAM" id="MobiDB-lite"/>
    </source>
</evidence>
<dbReference type="RefSeq" id="XP_002493495.1">
    <property type="nucleotide sequence ID" value="XM_002493450.1"/>
</dbReference>
<organism evidence="2 3">
    <name type="scientific">Komagataella phaffii (strain GS115 / ATCC 20864)</name>
    <name type="common">Yeast</name>
    <name type="synonym">Pichia pastoris</name>
    <dbReference type="NCBI Taxonomy" id="644223"/>
    <lineage>
        <taxon>Eukaryota</taxon>
        <taxon>Fungi</taxon>
        <taxon>Dikarya</taxon>
        <taxon>Ascomycota</taxon>
        <taxon>Saccharomycotina</taxon>
        <taxon>Pichiomycetes</taxon>
        <taxon>Pichiales</taxon>
        <taxon>Pichiaceae</taxon>
        <taxon>Komagataella</taxon>
    </lineage>
</organism>
<dbReference type="GeneID" id="8201176"/>
<accession>C4R6U1</accession>
<feature type="compositionally biased region" description="Low complexity" evidence="1">
    <location>
        <begin position="260"/>
        <end position="274"/>
    </location>
</feature>
<dbReference type="AlphaFoldDB" id="C4R6U1"/>
<dbReference type="OrthoDB" id="10319211at2759"/>
<feature type="region of interest" description="Disordered" evidence="1">
    <location>
        <begin position="252"/>
        <end position="275"/>
    </location>
</feature>
<feature type="region of interest" description="Disordered" evidence="1">
    <location>
        <begin position="704"/>
        <end position="727"/>
    </location>
</feature>
<feature type="region of interest" description="Disordered" evidence="1">
    <location>
        <begin position="567"/>
        <end position="601"/>
    </location>
</feature>
<dbReference type="KEGG" id="ppa:PAS_chr4_0089"/>
<evidence type="ECO:0000313" key="2">
    <source>
        <dbReference type="EMBL" id="CAY71316.1"/>
    </source>
</evidence>
<protein>
    <submittedName>
        <fullName evidence="2">Uncharacterized protein</fullName>
    </submittedName>
</protein>
<dbReference type="Proteomes" id="UP000000314">
    <property type="component" value="Chromosome 4"/>
</dbReference>
<gene>
    <name evidence="2" type="ordered locus">PAS_chr4_0089</name>
</gene>
<feature type="compositionally biased region" description="Basic and acidic residues" evidence="1">
    <location>
        <begin position="710"/>
        <end position="727"/>
    </location>
</feature>
<reference evidence="2 3" key="1">
    <citation type="journal article" date="2009" name="Nat. Biotechnol.">
        <title>Genome sequence of the recombinant protein production host Pichia pastoris.</title>
        <authorList>
            <person name="De Schutter K."/>
            <person name="Lin Y.C."/>
            <person name="Tiels P."/>
            <person name="Van Hecke A."/>
            <person name="Glinka S."/>
            <person name="Weber-Lehmann J."/>
            <person name="Rouze P."/>
            <person name="Van de Peer Y."/>
            <person name="Callewaert N."/>
        </authorList>
    </citation>
    <scope>NUCLEOTIDE SEQUENCE [LARGE SCALE GENOMIC DNA]</scope>
    <source>
        <strain evidence="3">GS115 / ATCC 20864</strain>
    </source>
</reference>
<dbReference type="EMBL" id="FN392322">
    <property type="protein sequence ID" value="CAY71316.1"/>
    <property type="molecule type" value="Genomic_DNA"/>
</dbReference>
<feature type="region of interest" description="Disordered" evidence="1">
    <location>
        <begin position="491"/>
        <end position="522"/>
    </location>
</feature>